<dbReference type="AlphaFoldDB" id="A0A4P9ZJG6"/>
<evidence type="ECO:0000313" key="2">
    <source>
        <dbReference type="EMBL" id="RKP32541.1"/>
    </source>
</evidence>
<accession>A0A4P9ZJG6</accession>
<dbReference type="EMBL" id="ML004430">
    <property type="protein sequence ID" value="RKP32541.1"/>
    <property type="molecule type" value="Genomic_DNA"/>
</dbReference>
<sequence>MNAHLASVHKEEVDFTALEQLYVEKFGCLAFMKIGKEHDVYFSRLLGHRYQLCSLERQNVERIKRLLVWYLDYNLHQKNTLHLPSEADLCACSLIQHADPLACSWDSRSKAQFRLVDERTTSSVSSRLRTELELFSQINLEHLDPLEDPWAASRVAETMEDDTFDLIEKLGILQEEMLGKKTVRDDPIKEAYSSDETCSSFLIPQSHRDALYSELCDFSYRQKLHGVKETELDDYIFTVTLGKTTFSKEKGKKEIFAAPPSKETLSKEFHFDTNLPLVHDLALSCMNLTDSLDFQEDPYQYLMQFKFLPSPYSSLDPNDLREQIKYPPIELWASLNEKSILELDSVKLVTVEGENNAHVCLPAHSSDLKISCQITGHILDPTSPPSPAPQEDSNVLEAVADKFGHLWTQPGVQEFLRNLTLDFSGNIKPSIAPTMTVVIDGTEVEYTFISVRHRRELTLKTDEDITVQLSVVDGGLMGGRRLEVRLIGDYTAGLSRENFDKLLDHSFDFIRSL</sequence>
<keyword evidence="3" id="KW-1185">Reference proteome</keyword>
<reference evidence="3" key="1">
    <citation type="journal article" date="2018" name="Nat. Microbiol.">
        <title>Leveraging single-cell genomics to expand the fungal tree of life.</title>
        <authorList>
            <person name="Ahrendt S.R."/>
            <person name="Quandt C.A."/>
            <person name="Ciobanu D."/>
            <person name="Clum A."/>
            <person name="Salamov A."/>
            <person name="Andreopoulos B."/>
            <person name="Cheng J.F."/>
            <person name="Woyke T."/>
            <person name="Pelin A."/>
            <person name="Henrissat B."/>
            <person name="Reynolds N.K."/>
            <person name="Benny G.L."/>
            <person name="Smith M.E."/>
            <person name="James T.Y."/>
            <person name="Grigoriev I.V."/>
        </authorList>
    </citation>
    <scope>NUCLEOTIDE SEQUENCE [LARGE SCALE GENOMIC DNA]</scope>
    <source>
        <strain evidence="3">Baker2002</strain>
    </source>
</reference>
<dbReference type="OrthoDB" id="5392646at2759"/>
<feature type="domain" description="SLS1 C-terminal" evidence="1">
    <location>
        <begin position="104"/>
        <end position="509"/>
    </location>
</feature>
<organism evidence="2 3">
    <name type="scientific">Metschnikowia bicuspidata</name>
    <dbReference type="NCBI Taxonomy" id="27322"/>
    <lineage>
        <taxon>Eukaryota</taxon>
        <taxon>Fungi</taxon>
        <taxon>Dikarya</taxon>
        <taxon>Ascomycota</taxon>
        <taxon>Saccharomycotina</taxon>
        <taxon>Pichiomycetes</taxon>
        <taxon>Metschnikowiaceae</taxon>
        <taxon>Metschnikowia</taxon>
    </lineage>
</organism>
<proteinExistence type="predicted"/>
<name>A0A4P9ZJG6_9ASCO</name>
<evidence type="ECO:0000313" key="3">
    <source>
        <dbReference type="Proteomes" id="UP000268321"/>
    </source>
</evidence>
<gene>
    <name evidence="2" type="ORF">METBISCDRAFT_11732</name>
</gene>
<dbReference type="Pfam" id="PF20778">
    <property type="entry name" value="SLS1_C"/>
    <property type="match status" value="1"/>
</dbReference>
<protein>
    <recommendedName>
        <fullName evidence="1">SLS1 C-terminal domain-containing protein</fullName>
    </recommendedName>
</protein>
<dbReference type="InterPro" id="IPR048401">
    <property type="entry name" value="SLS1_C"/>
</dbReference>
<evidence type="ECO:0000259" key="1">
    <source>
        <dbReference type="Pfam" id="PF20778"/>
    </source>
</evidence>
<dbReference type="Proteomes" id="UP000268321">
    <property type="component" value="Unassembled WGS sequence"/>
</dbReference>